<evidence type="ECO:0000313" key="2">
    <source>
        <dbReference type="Proteomes" id="UP000664132"/>
    </source>
</evidence>
<protein>
    <submittedName>
        <fullName evidence="1">Uncharacterized protein</fullName>
    </submittedName>
</protein>
<dbReference type="EMBL" id="JAFJYH010000215">
    <property type="protein sequence ID" value="KAG4415630.1"/>
    <property type="molecule type" value="Genomic_DNA"/>
</dbReference>
<name>A0A8H7W3B3_9HELO</name>
<proteinExistence type="predicted"/>
<keyword evidence="2" id="KW-1185">Reference proteome</keyword>
<evidence type="ECO:0000313" key="1">
    <source>
        <dbReference type="EMBL" id="KAG4415630.1"/>
    </source>
</evidence>
<gene>
    <name evidence="1" type="ORF">IFR04_011244</name>
</gene>
<dbReference type="AlphaFoldDB" id="A0A8H7W3B3"/>
<organism evidence="1 2">
    <name type="scientific">Cadophora malorum</name>
    <dbReference type="NCBI Taxonomy" id="108018"/>
    <lineage>
        <taxon>Eukaryota</taxon>
        <taxon>Fungi</taxon>
        <taxon>Dikarya</taxon>
        <taxon>Ascomycota</taxon>
        <taxon>Pezizomycotina</taxon>
        <taxon>Leotiomycetes</taxon>
        <taxon>Helotiales</taxon>
        <taxon>Ploettnerulaceae</taxon>
        <taxon>Cadophora</taxon>
    </lineage>
</organism>
<dbReference type="OrthoDB" id="3544826at2759"/>
<accession>A0A8H7W3B3</accession>
<dbReference type="Proteomes" id="UP000664132">
    <property type="component" value="Unassembled WGS sequence"/>
</dbReference>
<sequence length="144" mass="15943">MSTGRVISAIQDAIKQAGDDLPSCFYARVSISCAEPSCESHTSGHEIVKFENVKCWAELTKTIEDTVKKIQKGDAKMRSNLRHCVWTENHKLDTIKVNWTGLPGSGWNDVGETYLTDANCEAVLAMLIDRRSMVSLNIAISPRS</sequence>
<reference evidence="1" key="1">
    <citation type="submission" date="2021-02" db="EMBL/GenBank/DDBJ databases">
        <title>Genome sequence Cadophora malorum strain M34.</title>
        <authorList>
            <person name="Stefanovic E."/>
            <person name="Vu D."/>
            <person name="Scully C."/>
            <person name="Dijksterhuis J."/>
            <person name="Roader J."/>
            <person name="Houbraken J."/>
        </authorList>
    </citation>
    <scope>NUCLEOTIDE SEQUENCE</scope>
    <source>
        <strain evidence="1">M34</strain>
    </source>
</reference>
<comment type="caution">
    <text evidence="1">The sequence shown here is derived from an EMBL/GenBank/DDBJ whole genome shotgun (WGS) entry which is preliminary data.</text>
</comment>